<evidence type="ECO:0000313" key="4">
    <source>
        <dbReference type="Proteomes" id="UP000003793"/>
    </source>
</evidence>
<evidence type="ECO:0000256" key="1">
    <source>
        <dbReference type="SAM" id="Coils"/>
    </source>
</evidence>
<dbReference type="Gene3D" id="1.10.287.1490">
    <property type="match status" value="1"/>
</dbReference>
<reference evidence="3 4" key="1">
    <citation type="submission" date="2009-02" db="EMBL/GenBank/DDBJ databases">
        <authorList>
            <person name="Fulton L."/>
            <person name="Clifton S."/>
            <person name="Fulton B."/>
            <person name="Xu J."/>
            <person name="Minx P."/>
            <person name="Pepin K.H."/>
            <person name="Johnson M."/>
            <person name="Bhonagiri V."/>
            <person name="Nash W.E."/>
            <person name="Mardis E.R."/>
            <person name="Wilson R.K."/>
        </authorList>
    </citation>
    <scope>NUCLEOTIDE SEQUENCE [LARGE SCALE GENOMIC DNA]</scope>
    <source>
        <strain evidence="3 4">ATCC 27758</strain>
    </source>
</reference>
<dbReference type="EMBL" id="ABVR01000046">
    <property type="protein sequence ID" value="EEG87856.1"/>
    <property type="molecule type" value="Genomic_DNA"/>
</dbReference>
<dbReference type="GO" id="GO:0000785">
    <property type="term" value="C:chromatin"/>
    <property type="evidence" value="ECO:0007669"/>
    <property type="project" value="TreeGrafter"/>
</dbReference>
<evidence type="ECO:0000256" key="2">
    <source>
        <dbReference type="SAM" id="MobiDB-lite"/>
    </source>
</evidence>
<feature type="region of interest" description="Disordered" evidence="2">
    <location>
        <begin position="370"/>
        <end position="402"/>
    </location>
</feature>
<protein>
    <submittedName>
        <fullName evidence="3">Uncharacterized protein</fullName>
    </submittedName>
</protein>
<proteinExistence type="predicted"/>
<sequence>MAQKVNDIGATAKAALNKQIDAFARLNSQYDSQSEKIDALKRKIAGYSDEYGEMQAKIDETVKKLNDLEMMQGVIKDAVKDSAKRGTTFDTTQYKWVQEDIEKLTKEIEVAEREQDKLFATGNPFELGSKARAAKEDLEKLSQEEGKLADMHNKLQTAYDGVNDKINEYSQKADEATASTSRLSRIGGMVGKAIGSIATFGKNAAKSLTGAKKSSSGFGLSLGTLVKYGFGIRSLYVLVNKLRSALVDGFKNLSQYSGETNGSISMLWSSLERLKNSLATAFAPILTVVAPILSKFIDMLSTAASYVSMFFSFLSGKSTYTRAIAVQKNYAASLGDTASAAKDAADATEDAAKAAEDYLSPLDDLNKFTAEDTTSKASSGNSGSSGGGVDPGQMFEDVPIESNIEKIFQKK</sequence>
<dbReference type="Proteomes" id="UP000003793">
    <property type="component" value="Unassembled WGS sequence"/>
</dbReference>
<reference evidence="3 4" key="2">
    <citation type="submission" date="2009-03" db="EMBL/GenBank/DDBJ databases">
        <title>Draft genome sequence of Coprococcus comes (ATCC 27758).</title>
        <authorList>
            <person name="Sudarsanam P."/>
            <person name="Ley R."/>
            <person name="Guruge J."/>
            <person name="Turnbaugh P.J."/>
            <person name="Mahowald M."/>
            <person name="Liep D."/>
            <person name="Gordon J."/>
        </authorList>
    </citation>
    <scope>NUCLEOTIDE SEQUENCE [LARGE SCALE GENOMIC DNA]</scope>
    <source>
        <strain evidence="3 4">ATCC 27758</strain>
    </source>
</reference>
<keyword evidence="1" id="KW-0175">Coiled coil</keyword>
<gene>
    <name evidence="3" type="ORF">COPCOM_03773</name>
</gene>
<accession>C0BF11</accession>
<comment type="caution">
    <text evidence="3">The sequence shown here is derived from an EMBL/GenBank/DDBJ whole genome shotgun (WGS) entry which is preliminary data.</text>
</comment>
<dbReference type="PANTHER" id="PTHR43941:SF1">
    <property type="entry name" value="STRUCTURAL MAINTENANCE OF CHROMOSOMES PROTEIN 2"/>
    <property type="match status" value="1"/>
</dbReference>
<dbReference type="GO" id="GO:0000793">
    <property type="term" value="C:condensed chromosome"/>
    <property type="evidence" value="ECO:0007669"/>
    <property type="project" value="TreeGrafter"/>
</dbReference>
<name>C0BF11_9FIRM</name>
<dbReference type="GO" id="GO:0000796">
    <property type="term" value="C:condensin complex"/>
    <property type="evidence" value="ECO:0007669"/>
    <property type="project" value="TreeGrafter"/>
</dbReference>
<dbReference type="HOGENOM" id="CLU_668534_0_0_9"/>
<dbReference type="GO" id="GO:0003682">
    <property type="term" value="F:chromatin binding"/>
    <property type="evidence" value="ECO:0007669"/>
    <property type="project" value="TreeGrafter"/>
</dbReference>
<dbReference type="PANTHER" id="PTHR43941">
    <property type="entry name" value="STRUCTURAL MAINTENANCE OF CHROMOSOMES PROTEIN 2"/>
    <property type="match status" value="1"/>
</dbReference>
<dbReference type="AlphaFoldDB" id="C0BF11"/>
<organism evidence="3 4">
    <name type="scientific">Coprococcus comes ATCC 27758</name>
    <dbReference type="NCBI Taxonomy" id="470146"/>
    <lineage>
        <taxon>Bacteria</taxon>
        <taxon>Bacillati</taxon>
        <taxon>Bacillota</taxon>
        <taxon>Clostridia</taxon>
        <taxon>Lachnospirales</taxon>
        <taxon>Lachnospiraceae</taxon>
        <taxon>Coprococcus</taxon>
    </lineage>
</organism>
<evidence type="ECO:0000313" key="3">
    <source>
        <dbReference type="EMBL" id="EEG87856.1"/>
    </source>
</evidence>
<feature type="coiled-coil region" evidence="1">
    <location>
        <begin position="23"/>
        <end position="179"/>
    </location>
</feature>